<dbReference type="Gene3D" id="2.40.160.60">
    <property type="entry name" value="Outer membrane protein transport protein (OMPP1/FadL/TodX)"/>
    <property type="match status" value="1"/>
</dbReference>
<organism evidence="3 4">
    <name type="scientific">Paraflavitalea soli</name>
    <dbReference type="NCBI Taxonomy" id="2315862"/>
    <lineage>
        <taxon>Bacteria</taxon>
        <taxon>Pseudomonadati</taxon>
        <taxon>Bacteroidota</taxon>
        <taxon>Chitinophagia</taxon>
        <taxon>Chitinophagales</taxon>
        <taxon>Chitinophagaceae</taxon>
        <taxon>Paraflavitalea</taxon>
    </lineage>
</organism>
<dbReference type="KEGG" id="pseg:D3H65_10520"/>
<dbReference type="NCBIfam" id="NF033709">
    <property type="entry name" value="PorV_fam"/>
    <property type="match status" value="1"/>
</dbReference>
<feature type="signal peptide" evidence="1">
    <location>
        <begin position="1"/>
        <end position="25"/>
    </location>
</feature>
<dbReference type="NCBIfam" id="NF033710">
    <property type="entry name" value="T9SS_OM_PorV"/>
    <property type="match status" value="1"/>
</dbReference>
<evidence type="ECO:0000256" key="1">
    <source>
        <dbReference type="SAM" id="SignalP"/>
    </source>
</evidence>
<dbReference type="RefSeq" id="WP_119054466.1">
    <property type="nucleotide sequence ID" value="NZ_CP032157.1"/>
</dbReference>
<evidence type="ECO:0000259" key="2">
    <source>
        <dbReference type="Pfam" id="PF19572"/>
    </source>
</evidence>
<dbReference type="OrthoDB" id="9758448at2"/>
<dbReference type="Proteomes" id="UP000263900">
    <property type="component" value="Chromosome"/>
</dbReference>
<feature type="chain" id="PRO_5017785219" description="Type IX secretion system protein PorV domain-containing protein" evidence="1">
    <location>
        <begin position="26"/>
        <end position="370"/>
    </location>
</feature>
<evidence type="ECO:0000313" key="3">
    <source>
        <dbReference type="EMBL" id="AXY78594.1"/>
    </source>
</evidence>
<name>A0A3B7MVU0_9BACT</name>
<dbReference type="EMBL" id="CP032157">
    <property type="protein sequence ID" value="AXY78594.1"/>
    <property type="molecule type" value="Genomic_DNA"/>
</dbReference>
<dbReference type="InterPro" id="IPR045741">
    <property type="entry name" value="PorV"/>
</dbReference>
<gene>
    <name evidence="3" type="ORF">D3H65_10520</name>
</gene>
<dbReference type="Pfam" id="PF19572">
    <property type="entry name" value="PorV"/>
    <property type="match status" value="1"/>
</dbReference>
<keyword evidence="1" id="KW-0732">Signal</keyword>
<feature type="domain" description="Type IX secretion system protein PorV" evidence="2">
    <location>
        <begin position="31"/>
        <end position="265"/>
    </location>
</feature>
<keyword evidence="4" id="KW-1185">Reference proteome</keyword>
<sequence>MQQLYKFGSAIFVFLISIVATQVQAQESNNNTVNITTTAVPFLRISPDARSGGMGDAGIALSPDANSGFYNLAKTPFATDRSGIGATYTPWLKEIADDMYLATLAGYHKLSDNEALSASLRYFSMGDLTLVDFNGNKLQTTNPREMAIDLGYSRKLSDRLGIAVALRYIHSNLSTGSINGVSYKAGNTVAGDLSIFYNGLNEKSAGWAAGLSLSNLGGKINYTDNSAEKDFLPANLGIGAGYTEVWDDNNKMTFAADINKLLVPELPNRAEDMKAYRDKGVFGSWFDSFGNQAWQFGFGMEYTYNDQLHLRLGYNSKTYESGNWQNITAGAGIHFSFATINFSYLVPTGEKINRNPLTNTVRFGILFGWR</sequence>
<reference evidence="3 4" key="1">
    <citation type="submission" date="2018-09" db="EMBL/GenBank/DDBJ databases">
        <title>Genome sequencing of strain 6GH32-13.</title>
        <authorList>
            <person name="Weon H.-Y."/>
            <person name="Heo J."/>
            <person name="Kwon S.-W."/>
        </authorList>
    </citation>
    <scope>NUCLEOTIDE SEQUENCE [LARGE SCALE GENOMIC DNA]</scope>
    <source>
        <strain evidence="3 4">5GH32-13</strain>
    </source>
</reference>
<accession>A0A3B7MVU0</accession>
<protein>
    <recommendedName>
        <fullName evidence="2">Type IX secretion system protein PorV domain-containing protein</fullName>
    </recommendedName>
</protein>
<dbReference type="AlphaFoldDB" id="A0A3B7MVU0"/>
<proteinExistence type="predicted"/>
<evidence type="ECO:0000313" key="4">
    <source>
        <dbReference type="Proteomes" id="UP000263900"/>
    </source>
</evidence>
<dbReference type="InterPro" id="IPR047799">
    <property type="entry name" value="T9SS_OM_PorV"/>
</dbReference>